<dbReference type="GO" id="GO:0030479">
    <property type="term" value="C:actin cortical patch"/>
    <property type="evidence" value="ECO:0007669"/>
    <property type="project" value="EnsemblFungi"/>
</dbReference>
<organism evidence="8 9">
    <name type="scientific">Conidiobolus coronatus (strain ATCC 28846 / CBS 209.66 / NRRL 28638)</name>
    <name type="common">Delacroixia coronata</name>
    <dbReference type="NCBI Taxonomy" id="796925"/>
    <lineage>
        <taxon>Eukaryota</taxon>
        <taxon>Fungi</taxon>
        <taxon>Fungi incertae sedis</taxon>
        <taxon>Zoopagomycota</taxon>
        <taxon>Entomophthoromycotina</taxon>
        <taxon>Entomophthoromycetes</taxon>
        <taxon>Entomophthorales</taxon>
        <taxon>Ancylistaceae</taxon>
        <taxon>Conidiobolus</taxon>
    </lineage>
</organism>
<dbReference type="Pfam" id="PF04699">
    <property type="entry name" value="P16-Arc"/>
    <property type="match status" value="1"/>
</dbReference>
<dbReference type="Proteomes" id="UP000070444">
    <property type="component" value="Unassembled WGS sequence"/>
</dbReference>
<protein>
    <recommendedName>
        <fullName evidence="5 7">Actin-related protein 2/3 complex subunit 5</fullName>
    </recommendedName>
</protein>
<evidence type="ECO:0000313" key="9">
    <source>
        <dbReference type="Proteomes" id="UP000070444"/>
    </source>
</evidence>
<evidence type="ECO:0000256" key="6">
    <source>
        <dbReference type="ARBA" id="ARBA00060329"/>
    </source>
</evidence>
<dbReference type="STRING" id="796925.A0A137PCA3"/>
<reference evidence="8 9" key="1">
    <citation type="journal article" date="2015" name="Genome Biol. Evol.">
        <title>Phylogenomic analyses indicate that early fungi evolved digesting cell walls of algal ancestors of land plants.</title>
        <authorList>
            <person name="Chang Y."/>
            <person name="Wang S."/>
            <person name="Sekimoto S."/>
            <person name="Aerts A.L."/>
            <person name="Choi C."/>
            <person name="Clum A."/>
            <person name="LaButti K.M."/>
            <person name="Lindquist E.A."/>
            <person name="Yee Ngan C."/>
            <person name="Ohm R.A."/>
            <person name="Salamov A.A."/>
            <person name="Grigoriev I.V."/>
            <person name="Spatafora J.W."/>
            <person name="Berbee M.L."/>
        </authorList>
    </citation>
    <scope>NUCLEOTIDE SEQUENCE [LARGE SCALE GENOMIC DNA]</scope>
    <source>
        <strain evidence="8 9">NRRL 28638</strain>
    </source>
</reference>
<dbReference type="Gene3D" id="1.25.40.190">
    <property type="entry name" value="Actin-related protein 2/3 complex subunit 5"/>
    <property type="match status" value="1"/>
</dbReference>
<dbReference type="InterPro" id="IPR036743">
    <property type="entry name" value="ARPC5_sf"/>
</dbReference>
<evidence type="ECO:0000256" key="5">
    <source>
        <dbReference type="ARBA" id="ARBA00040214"/>
    </source>
</evidence>
<dbReference type="PIRSF" id="PIRSF039096">
    <property type="entry name" value="p16-ARC"/>
    <property type="match status" value="1"/>
</dbReference>
<evidence type="ECO:0000313" key="8">
    <source>
        <dbReference type="EMBL" id="KXN72605.1"/>
    </source>
</evidence>
<dbReference type="EMBL" id="KQ964450">
    <property type="protein sequence ID" value="KXN72605.1"/>
    <property type="molecule type" value="Genomic_DNA"/>
</dbReference>
<dbReference type="GO" id="GO:0044396">
    <property type="term" value="P:actin cortical patch organization"/>
    <property type="evidence" value="ECO:0007669"/>
    <property type="project" value="UniProtKB-ARBA"/>
</dbReference>
<keyword evidence="4 7" id="KW-0206">Cytoskeleton</keyword>
<dbReference type="GO" id="GO:0034314">
    <property type="term" value="P:Arp2/3 complex-mediated actin nucleation"/>
    <property type="evidence" value="ECO:0007669"/>
    <property type="project" value="EnsemblFungi"/>
</dbReference>
<proteinExistence type="inferred from homology"/>
<dbReference type="AlphaFoldDB" id="A0A137PCA3"/>
<dbReference type="SUPFAM" id="SSF69103">
    <property type="entry name" value="Arp2/3 complex 16 kDa subunit ARPC5"/>
    <property type="match status" value="1"/>
</dbReference>
<dbReference type="PANTHER" id="PTHR12644">
    <property type="entry name" value="ARP2/3 COMPLEX 16 KD SUBUNIT P16-ARC"/>
    <property type="match status" value="1"/>
</dbReference>
<dbReference type="GO" id="GO:0030833">
    <property type="term" value="P:regulation of actin filament polymerization"/>
    <property type="evidence" value="ECO:0007669"/>
    <property type="project" value="InterPro"/>
</dbReference>
<dbReference type="OrthoDB" id="429520at2759"/>
<comment type="function">
    <text evidence="6">Functions as a component of the Arp2/3 complex which is involved in regulation of actin polymerization and together with an activating nucleation-promoting factor (NPF) mediates the formation of branched actin networks.</text>
</comment>
<dbReference type="GO" id="GO:0051015">
    <property type="term" value="F:actin filament binding"/>
    <property type="evidence" value="ECO:0007669"/>
    <property type="project" value="EnsemblFungi"/>
</dbReference>
<evidence type="ECO:0000256" key="4">
    <source>
        <dbReference type="ARBA" id="ARBA00023212"/>
    </source>
</evidence>
<evidence type="ECO:0000256" key="1">
    <source>
        <dbReference type="ARBA" id="ARBA00004245"/>
    </source>
</evidence>
<name>A0A137PCA3_CONC2</name>
<keyword evidence="9" id="KW-1185">Reference proteome</keyword>
<dbReference type="InterPro" id="IPR006789">
    <property type="entry name" value="ARPC5"/>
</dbReference>
<dbReference type="GO" id="GO:0005885">
    <property type="term" value="C:Arp2/3 protein complex"/>
    <property type="evidence" value="ECO:0007669"/>
    <property type="project" value="EnsemblFungi"/>
</dbReference>
<evidence type="ECO:0000256" key="2">
    <source>
        <dbReference type="ARBA" id="ARBA00006084"/>
    </source>
</evidence>
<sequence length="148" mass="16730">MSFRDVNIDIYDENAYVDPVQSIDISNVESLTTQKVADVKGLLSKGKAIDALVRSLEDPAYGPVDEELKKQNAKAVIDSLNSFKISEIPETLKELNYDQIDLLMKYIYRGLNHPEQFNCGSLLQWHEKIVETNGISSIVRVLTDKRTV</sequence>
<comment type="function">
    <text evidence="7">Functions as component of the Arp2/3 complex which is involved in regulation of actin polymerization and together with an activating nucleation-promoting factor (NPF) mediates the formation of branched actin networks. Arp2/3 complex plays a critical role in the control of cell morphogenesis via the modulation of cell polarity development.</text>
</comment>
<accession>A0A137PCA3</accession>
<evidence type="ECO:0000256" key="7">
    <source>
        <dbReference type="RuleBase" id="RU004301"/>
    </source>
</evidence>
<dbReference type="GO" id="GO:0043332">
    <property type="term" value="C:mating projection tip"/>
    <property type="evidence" value="ECO:0007669"/>
    <property type="project" value="EnsemblFungi"/>
</dbReference>
<dbReference type="OMA" id="GMGCIMR"/>
<gene>
    <name evidence="8" type="ORF">CONCODRAFT_77692</name>
</gene>
<evidence type="ECO:0000256" key="3">
    <source>
        <dbReference type="ARBA" id="ARBA00022490"/>
    </source>
</evidence>
<comment type="subcellular location">
    <subcellularLocation>
        <location evidence="1">Cytoplasm</location>
        <location evidence="1">Cytoskeleton</location>
    </subcellularLocation>
</comment>
<keyword evidence="3" id="KW-0963">Cytoplasm</keyword>
<comment type="similarity">
    <text evidence="2 7">Belongs to the ARPC5 family.</text>
</comment>
<dbReference type="FunFam" id="1.25.40.190:FF:000003">
    <property type="entry name" value="Actin-related protein 2/3 complex subunit 5"/>
    <property type="match status" value="1"/>
</dbReference>